<keyword evidence="4" id="KW-1185">Reference proteome</keyword>
<reference evidence="3 4" key="1">
    <citation type="submission" date="2016-12" db="EMBL/GenBank/DDBJ databases">
        <title>The genomes of Aspergillus section Nigri reveals drivers in fungal speciation.</title>
        <authorList>
            <consortium name="DOE Joint Genome Institute"/>
            <person name="Vesth T.C."/>
            <person name="Nybo J."/>
            <person name="Theobald S."/>
            <person name="Brandl J."/>
            <person name="Frisvad J.C."/>
            <person name="Nielsen K.F."/>
            <person name="Lyhne E.K."/>
            <person name="Kogle M.E."/>
            <person name="Kuo A."/>
            <person name="Riley R."/>
            <person name="Clum A."/>
            <person name="Nolan M."/>
            <person name="Lipzen A."/>
            <person name="Salamov A."/>
            <person name="Henrissat B."/>
            <person name="Wiebenga A."/>
            <person name="De Vries R.P."/>
            <person name="Grigoriev I.V."/>
            <person name="Mortensen U.H."/>
            <person name="Andersen M.R."/>
            <person name="Baker S.E."/>
        </authorList>
    </citation>
    <scope>NUCLEOTIDE SEQUENCE [LARGE SCALE GENOMIC DNA]</scope>
    <source>
        <strain evidence="3 4">CBS 117.55</strain>
    </source>
</reference>
<feature type="signal peptide" evidence="2">
    <location>
        <begin position="1"/>
        <end position="30"/>
    </location>
</feature>
<dbReference type="Proteomes" id="UP000247233">
    <property type="component" value="Unassembled WGS sequence"/>
</dbReference>
<evidence type="ECO:0000256" key="2">
    <source>
        <dbReference type="SAM" id="SignalP"/>
    </source>
</evidence>
<feature type="compositionally biased region" description="Polar residues" evidence="1">
    <location>
        <begin position="68"/>
        <end position="83"/>
    </location>
</feature>
<gene>
    <name evidence="3" type="ORF">BO70DRAFT_431650</name>
</gene>
<name>A0A317VK28_9EURO</name>
<feature type="compositionally biased region" description="Low complexity" evidence="1">
    <location>
        <begin position="55"/>
        <end position="67"/>
    </location>
</feature>
<keyword evidence="2" id="KW-0732">Signal</keyword>
<feature type="chain" id="PRO_5016430750" evidence="2">
    <location>
        <begin position="31"/>
        <end position="111"/>
    </location>
</feature>
<feature type="region of interest" description="Disordered" evidence="1">
    <location>
        <begin position="49"/>
        <end position="83"/>
    </location>
</feature>
<proteinExistence type="predicted"/>
<sequence>MISEMHRKAAVKMATLSALLLDLASTLTRANYDRYGKLESRLGQISDTETRSETFSNFPNFPNFPNSASKSDSPATPPSTLDHSLSRISRSVLLEDHERWLQLDLDLRQRQ</sequence>
<evidence type="ECO:0000256" key="1">
    <source>
        <dbReference type="SAM" id="MobiDB-lite"/>
    </source>
</evidence>
<dbReference type="VEuPathDB" id="FungiDB:BO70DRAFT_431650"/>
<organism evidence="3 4">
    <name type="scientific">Aspergillus heteromorphus CBS 117.55</name>
    <dbReference type="NCBI Taxonomy" id="1448321"/>
    <lineage>
        <taxon>Eukaryota</taxon>
        <taxon>Fungi</taxon>
        <taxon>Dikarya</taxon>
        <taxon>Ascomycota</taxon>
        <taxon>Pezizomycotina</taxon>
        <taxon>Eurotiomycetes</taxon>
        <taxon>Eurotiomycetidae</taxon>
        <taxon>Eurotiales</taxon>
        <taxon>Aspergillaceae</taxon>
        <taxon>Aspergillus</taxon>
        <taxon>Aspergillus subgen. Circumdati</taxon>
    </lineage>
</organism>
<evidence type="ECO:0000313" key="3">
    <source>
        <dbReference type="EMBL" id="PWY72260.1"/>
    </source>
</evidence>
<dbReference type="RefSeq" id="XP_025396362.1">
    <property type="nucleotide sequence ID" value="XM_025548258.1"/>
</dbReference>
<evidence type="ECO:0000313" key="4">
    <source>
        <dbReference type="Proteomes" id="UP000247233"/>
    </source>
</evidence>
<dbReference type="AlphaFoldDB" id="A0A317VK28"/>
<protein>
    <submittedName>
        <fullName evidence="3">Uncharacterized protein</fullName>
    </submittedName>
</protein>
<dbReference type="EMBL" id="MSFL01000026">
    <property type="protein sequence ID" value="PWY72260.1"/>
    <property type="molecule type" value="Genomic_DNA"/>
</dbReference>
<comment type="caution">
    <text evidence="3">The sequence shown here is derived from an EMBL/GenBank/DDBJ whole genome shotgun (WGS) entry which is preliminary data.</text>
</comment>
<dbReference type="GeneID" id="37070495"/>
<accession>A0A317VK28</accession>